<dbReference type="PANTHER" id="PTHR48100:SF15">
    <property type="entry name" value="SEDOHEPTULOSE 1,7-BISPHOSPHATASE"/>
    <property type="match status" value="1"/>
</dbReference>
<dbReference type="PIRSF" id="PIRSF000709">
    <property type="entry name" value="6PFK_2-Ptase"/>
    <property type="match status" value="1"/>
</dbReference>
<reference evidence="1" key="1">
    <citation type="submission" date="2023-07" db="EMBL/GenBank/DDBJ databases">
        <title>Sequencing the genomes of 1000 actinobacteria strains.</title>
        <authorList>
            <person name="Klenk H.-P."/>
        </authorList>
    </citation>
    <scope>NUCLEOTIDE SEQUENCE</scope>
    <source>
        <strain evidence="1">DSM 107476</strain>
    </source>
</reference>
<dbReference type="GO" id="GO:0004619">
    <property type="term" value="F:phosphoglycerate mutase activity"/>
    <property type="evidence" value="ECO:0007669"/>
    <property type="project" value="UniProtKB-EC"/>
</dbReference>
<dbReference type="RefSeq" id="WP_290196067.1">
    <property type="nucleotide sequence ID" value="NZ_CP047654.1"/>
</dbReference>
<proteinExistence type="predicted"/>
<dbReference type="InterPro" id="IPR029033">
    <property type="entry name" value="His_PPase_superfam"/>
</dbReference>
<dbReference type="EC" id="5.4.2.12" evidence="1"/>
<dbReference type="CDD" id="cd07067">
    <property type="entry name" value="HP_PGM_like"/>
    <property type="match status" value="1"/>
</dbReference>
<protein>
    <submittedName>
        <fullName evidence="1">Phosphoglycerate mutase</fullName>
        <ecNumber evidence="1">5.4.2.12</ecNumber>
    </submittedName>
</protein>
<dbReference type="SMART" id="SM00855">
    <property type="entry name" value="PGAM"/>
    <property type="match status" value="1"/>
</dbReference>
<dbReference type="Gene3D" id="3.40.50.1240">
    <property type="entry name" value="Phosphoglycerate mutase-like"/>
    <property type="match status" value="1"/>
</dbReference>
<comment type="caution">
    <text evidence="1">The sequence shown here is derived from an EMBL/GenBank/DDBJ whole genome shotgun (WGS) entry which is preliminary data.</text>
</comment>
<keyword evidence="2" id="KW-1185">Reference proteome</keyword>
<dbReference type="Pfam" id="PF00300">
    <property type="entry name" value="His_Phos_1"/>
    <property type="match status" value="1"/>
</dbReference>
<evidence type="ECO:0000313" key="1">
    <source>
        <dbReference type="EMBL" id="MDR7330403.1"/>
    </source>
</evidence>
<dbReference type="PANTHER" id="PTHR48100">
    <property type="entry name" value="BROAD-SPECIFICITY PHOSPHATASE YOR283W-RELATED"/>
    <property type="match status" value="1"/>
</dbReference>
<dbReference type="InterPro" id="IPR050275">
    <property type="entry name" value="PGM_Phosphatase"/>
</dbReference>
<evidence type="ECO:0000313" key="2">
    <source>
        <dbReference type="Proteomes" id="UP001180840"/>
    </source>
</evidence>
<dbReference type="Proteomes" id="UP001180840">
    <property type="component" value="Unassembled WGS sequence"/>
</dbReference>
<accession>A0ABU2A1C7</accession>
<sequence length="189" mass="21033">MTELFLVRHGQTEWSASGQYTSITDLGLTEHGRDEASSLKGLLNPADFDHVLASPRRRAQETAQLAGFGDFEVDEDLAEWFYGDYEGLTGAEIAAKDAEWQIWTHGAPGGESPEDVLARYSRVIDRVVDSGHERIIIFAHGHALRVLACLWMDLPLRYGAKMPLDTATISRLGTYKGRRALMAWNSRLG</sequence>
<dbReference type="InterPro" id="IPR013078">
    <property type="entry name" value="His_Pase_superF_clade-1"/>
</dbReference>
<name>A0ABU2A1C7_9CORY</name>
<dbReference type="SUPFAM" id="SSF53254">
    <property type="entry name" value="Phosphoglycerate mutase-like"/>
    <property type="match status" value="1"/>
</dbReference>
<gene>
    <name evidence="1" type="ORF">J2S39_002079</name>
</gene>
<dbReference type="EMBL" id="JAVDXZ010000001">
    <property type="protein sequence ID" value="MDR7330403.1"/>
    <property type="molecule type" value="Genomic_DNA"/>
</dbReference>
<organism evidence="1 2">
    <name type="scientific">Corynebacterium guangdongense</name>
    <dbReference type="NCBI Taxonomy" id="1783348"/>
    <lineage>
        <taxon>Bacteria</taxon>
        <taxon>Bacillati</taxon>
        <taxon>Actinomycetota</taxon>
        <taxon>Actinomycetes</taxon>
        <taxon>Mycobacteriales</taxon>
        <taxon>Corynebacteriaceae</taxon>
        <taxon>Corynebacterium</taxon>
    </lineage>
</organism>
<keyword evidence="1" id="KW-0413">Isomerase</keyword>